<dbReference type="EMBL" id="DS028097">
    <property type="protein sequence ID" value="KMP08453.1"/>
    <property type="molecule type" value="Genomic_DNA"/>
</dbReference>
<accession>A0A0J6YNF6</accession>
<reference evidence="2" key="1">
    <citation type="journal article" date="2010" name="Genome Res.">
        <title>Population genomic sequencing of Coccidioides fungi reveals recent hybridization and transposon control.</title>
        <authorList>
            <person name="Neafsey D.E."/>
            <person name="Barker B.M."/>
            <person name="Sharpton T.J."/>
            <person name="Stajich J.E."/>
            <person name="Park D.J."/>
            <person name="Whiston E."/>
            <person name="Hung C.-Y."/>
            <person name="McMahan C."/>
            <person name="White J."/>
            <person name="Sykes S."/>
            <person name="Heiman D."/>
            <person name="Young S."/>
            <person name="Zeng Q."/>
            <person name="Abouelleil A."/>
            <person name="Aftuck L."/>
            <person name="Bessette D."/>
            <person name="Brown A."/>
            <person name="FitzGerald M."/>
            <person name="Lui A."/>
            <person name="Macdonald J.P."/>
            <person name="Priest M."/>
            <person name="Orbach M.J."/>
            <person name="Galgiani J.N."/>
            <person name="Kirkland T.N."/>
            <person name="Cole G.T."/>
            <person name="Birren B.W."/>
            <person name="Henn M.R."/>
            <person name="Taylor J.W."/>
            <person name="Rounsley S.D."/>
        </authorList>
    </citation>
    <scope>NUCLEOTIDE SEQUENCE [LARGE SCALE GENOMIC DNA]</scope>
    <source>
        <strain evidence="2">RMSCC 2394</strain>
    </source>
</reference>
<dbReference type="AlphaFoldDB" id="A0A0J6YNF6"/>
<protein>
    <submittedName>
        <fullName evidence="1">Uncharacterized protein</fullName>
    </submittedName>
</protein>
<sequence length="180" mass="19677">MLSPIIIQTARSVSNEGLNVNEAAGTKVVGFSFNLPAPNHLGASINPMNPGIFFVFSKSEMKSSPSGVLALFWWACPTVRSPNSSLRASSRIATCLRNAKDVALSMLLLIETKGRGKEKETNTNQQLFDLIAAALQRHEYLQSDVPFFATANKRTTAIEEAQKFSRVYARKSLIVASLTE</sequence>
<organism evidence="1 2">
    <name type="scientific">Coccidioides immitis RMSCC 2394</name>
    <dbReference type="NCBI Taxonomy" id="404692"/>
    <lineage>
        <taxon>Eukaryota</taxon>
        <taxon>Fungi</taxon>
        <taxon>Dikarya</taxon>
        <taxon>Ascomycota</taxon>
        <taxon>Pezizomycotina</taxon>
        <taxon>Eurotiomycetes</taxon>
        <taxon>Eurotiomycetidae</taxon>
        <taxon>Onygenales</taxon>
        <taxon>Onygenaceae</taxon>
        <taxon>Coccidioides</taxon>
    </lineage>
</organism>
<proteinExistence type="predicted"/>
<evidence type="ECO:0000313" key="1">
    <source>
        <dbReference type="EMBL" id="KMP08453.1"/>
    </source>
</evidence>
<name>A0A0J6YNF6_COCIT</name>
<gene>
    <name evidence="1" type="ORF">CIRG_08134</name>
</gene>
<dbReference type="Proteomes" id="UP000054565">
    <property type="component" value="Unassembled WGS sequence"/>
</dbReference>
<evidence type="ECO:0000313" key="2">
    <source>
        <dbReference type="Proteomes" id="UP000054565"/>
    </source>
</evidence>